<sequence length="92" mass="10688">MLFQIIRRALQHLHLPPTSWSASWKGYRQDFREQRQHIAITFSQDEVERGEFIGWISQGMLVDPVINDNASKGTSSMCSWNHHSGVHGQRKK</sequence>
<evidence type="ECO:0000313" key="2">
    <source>
        <dbReference type="EMBL" id="KAI0497264.1"/>
    </source>
</evidence>
<evidence type="ECO:0000256" key="1">
    <source>
        <dbReference type="SAM" id="MobiDB-lite"/>
    </source>
</evidence>
<organism evidence="2 3">
    <name type="scientific">Dendrobium nobile</name>
    <name type="common">Orchid</name>
    <dbReference type="NCBI Taxonomy" id="94219"/>
    <lineage>
        <taxon>Eukaryota</taxon>
        <taxon>Viridiplantae</taxon>
        <taxon>Streptophyta</taxon>
        <taxon>Embryophyta</taxon>
        <taxon>Tracheophyta</taxon>
        <taxon>Spermatophyta</taxon>
        <taxon>Magnoliopsida</taxon>
        <taxon>Liliopsida</taxon>
        <taxon>Asparagales</taxon>
        <taxon>Orchidaceae</taxon>
        <taxon>Epidendroideae</taxon>
        <taxon>Malaxideae</taxon>
        <taxon>Dendrobiinae</taxon>
        <taxon>Dendrobium</taxon>
    </lineage>
</organism>
<feature type="compositionally biased region" description="Polar residues" evidence="1">
    <location>
        <begin position="72"/>
        <end position="82"/>
    </location>
</feature>
<keyword evidence="3" id="KW-1185">Reference proteome</keyword>
<accession>A0A8T3AMK0</accession>
<proteinExistence type="predicted"/>
<name>A0A8T3AMK0_DENNO</name>
<comment type="caution">
    <text evidence="2">The sequence shown here is derived from an EMBL/GenBank/DDBJ whole genome shotgun (WGS) entry which is preliminary data.</text>
</comment>
<protein>
    <submittedName>
        <fullName evidence="2">Uncharacterized protein</fullName>
    </submittedName>
</protein>
<gene>
    <name evidence="2" type="ORF">KFK09_020487</name>
</gene>
<evidence type="ECO:0000313" key="3">
    <source>
        <dbReference type="Proteomes" id="UP000829196"/>
    </source>
</evidence>
<dbReference type="Proteomes" id="UP000829196">
    <property type="component" value="Unassembled WGS sequence"/>
</dbReference>
<feature type="region of interest" description="Disordered" evidence="1">
    <location>
        <begin position="72"/>
        <end position="92"/>
    </location>
</feature>
<reference evidence="2" key="1">
    <citation type="journal article" date="2022" name="Front. Genet.">
        <title>Chromosome-Scale Assembly of the Dendrobium nobile Genome Provides Insights Into the Molecular Mechanism of the Biosynthesis of the Medicinal Active Ingredient of Dendrobium.</title>
        <authorList>
            <person name="Xu Q."/>
            <person name="Niu S.-C."/>
            <person name="Li K.-L."/>
            <person name="Zheng P.-J."/>
            <person name="Zhang X.-J."/>
            <person name="Jia Y."/>
            <person name="Liu Y."/>
            <person name="Niu Y.-X."/>
            <person name="Yu L.-H."/>
            <person name="Chen D.-F."/>
            <person name="Zhang G.-Q."/>
        </authorList>
    </citation>
    <scope>NUCLEOTIDE SEQUENCE</scope>
    <source>
        <tissue evidence="2">Leaf</tissue>
    </source>
</reference>
<dbReference type="AlphaFoldDB" id="A0A8T3AMK0"/>
<dbReference type="EMBL" id="JAGYWB010000015">
    <property type="protein sequence ID" value="KAI0497264.1"/>
    <property type="molecule type" value="Genomic_DNA"/>
</dbReference>